<proteinExistence type="predicted"/>
<reference evidence="1" key="1">
    <citation type="submission" date="2023-03" db="EMBL/GenBank/DDBJ databases">
        <title>Complete genome of Cladonia borealis.</title>
        <authorList>
            <person name="Park H."/>
        </authorList>
    </citation>
    <scope>NUCLEOTIDE SEQUENCE</scope>
    <source>
        <strain evidence="1">ANT050790</strain>
    </source>
</reference>
<evidence type="ECO:0000313" key="1">
    <source>
        <dbReference type="EMBL" id="KAK0516863.1"/>
    </source>
</evidence>
<dbReference type="AlphaFoldDB" id="A0AA39RB23"/>
<gene>
    <name evidence="1" type="ORF">JMJ35_000018</name>
</gene>
<name>A0AA39RB23_9LECA</name>
<sequence length="96" mass="11231">MMKGIWFLHLEPVDPKFLSVPTFPLQLQTHQGYLSLSYRHHPETWDSVAHRKPSFPLLTYVKGHATDTRQRGTLQPRGTKASIQTQRYRIEAVFKE</sequence>
<protein>
    <submittedName>
        <fullName evidence="1">Uncharacterized protein</fullName>
    </submittedName>
</protein>
<organism evidence="1 2">
    <name type="scientific">Cladonia borealis</name>
    <dbReference type="NCBI Taxonomy" id="184061"/>
    <lineage>
        <taxon>Eukaryota</taxon>
        <taxon>Fungi</taxon>
        <taxon>Dikarya</taxon>
        <taxon>Ascomycota</taxon>
        <taxon>Pezizomycotina</taxon>
        <taxon>Lecanoromycetes</taxon>
        <taxon>OSLEUM clade</taxon>
        <taxon>Lecanoromycetidae</taxon>
        <taxon>Lecanorales</taxon>
        <taxon>Lecanorineae</taxon>
        <taxon>Cladoniaceae</taxon>
        <taxon>Cladonia</taxon>
    </lineage>
</organism>
<comment type="caution">
    <text evidence="1">The sequence shown here is derived from an EMBL/GenBank/DDBJ whole genome shotgun (WGS) entry which is preliminary data.</text>
</comment>
<dbReference type="Proteomes" id="UP001166286">
    <property type="component" value="Unassembled WGS sequence"/>
</dbReference>
<keyword evidence="2" id="KW-1185">Reference proteome</keyword>
<evidence type="ECO:0000313" key="2">
    <source>
        <dbReference type="Proteomes" id="UP001166286"/>
    </source>
</evidence>
<dbReference type="EMBL" id="JAFEKC020000001">
    <property type="protein sequence ID" value="KAK0516863.1"/>
    <property type="molecule type" value="Genomic_DNA"/>
</dbReference>
<accession>A0AA39RB23</accession>